<comment type="catalytic activity">
    <reaction evidence="1 16">
        <text>(R)-pantothenate + ATP = (R)-4'-phosphopantothenate + ADP + H(+)</text>
        <dbReference type="Rhea" id="RHEA:16373"/>
        <dbReference type="ChEBI" id="CHEBI:10986"/>
        <dbReference type="ChEBI" id="CHEBI:15378"/>
        <dbReference type="ChEBI" id="CHEBI:29032"/>
        <dbReference type="ChEBI" id="CHEBI:30616"/>
        <dbReference type="ChEBI" id="CHEBI:456216"/>
        <dbReference type="EC" id="2.7.1.33"/>
    </reaction>
</comment>
<feature type="binding site" evidence="16">
    <location>
        <position position="172"/>
    </location>
    <ligand>
        <name>substrate</name>
    </ligand>
</feature>
<dbReference type="OrthoDB" id="9781305at2"/>
<dbReference type="NCBIfam" id="TIGR00671">
    <property type="entry name" value="baf"/>
    <property type="match status" value="1"/>
</dbReference>
<evidence type="ECO:0000256" key="5">
    <source>
        <dbReference type="ARBA" id="ARBA00011738"/>
    </source>
</evidence>
<dbReference type="RefSeq" id="WP_006913608.1">
    <property type="nucleotide sequence ID" value="NZ_AFNV02000024.1"/>
</dbReference>
<comment type="similarity">
    <text evidence="14 16">Belongs to the type III pantothenate kinase family.</text>
</comment>
<keyword evidence="16" id="KW-0479">Metal-binding</keyword>
<gene>
    <name evidence="16 17" type="primary">coaX</name>
    <name evidence="17" type="ORF">SSPSH_003149</name>
</gene>
<evidence type="ECO:0000256" key="7">
    <source>
        <dbReference type="ARBA" id="ARBA00022490"/>
    </source>
</evidence>
<evidence type="ECO:0000256" key="1">
    <source>
        <dbReference type="ARBA" id="ARBA00001206"/>
    </source>
</evidence>
<feature type="binding site" evidence="16">
    <location>
        <position position="89"/>
    </location>
    <ligand>
        <name>substrate</name>
    </ligand>
</feature>
<dbReference type="GO" id="GO:0004594">
    <property type="term" value="F:pantothenate kinase activity"/>
    <property type="evidence" value="ECO:0007669"/>
    <property type="project" value="UniProtKB-UniRule"/>
</dbReference>
<evidence type="ECO:0000256" key="10">
    <source>
        <dbReference type="ARBA" id="ARBA00022777"/>
    </source>
</evidence>
<keyword evidence="12 16" id="KW-0630">Potassium</keyword>
<dbReference type="HAMAP" id="MF_01274">
    <property type="entry name" value="Pantothen_kinase_3"/>
    <property type="match status" value="1"/>
</dbReference>
<dbReference type="SUPFAM" id="SSF53067">
    <property type="entry name" value="Actin-like ATPase domain"/>
    <property type="match status" value="2"/>
</dbReference>
<dbReference type="InterPro" id="IPR004619">
    <property type="entry name" value="Type_III_PanK"/>
</dbReference>
<feature type="binding site" evidence="16">
    <location>
        <position position="121"/>
    </location>
    <ligand>
        <name>ATP</name>
        <dbReference type="ChEBI" id="CHEBI:30616"/>
    </ligand>
</feature>
<evidence type="ECO:0000256" key="6">
    <source>
        <dbReference type="ARBA" id="ARBA00012102"/>
    </source>
</evidence>
<keyword evidence="18" id="KW-1185">Reference proteome</keyword>
<dbReference type="EMBL" id="AFNV02000024">
    <property type="protein sequence ID" value="ERJ18067.1"/>
    <property type="molecule type" value="Genomic_DNA"/>
</dbReference>
<reference evidence="17 18" key="1">
    <citation type="journal article" date="2011" name="J. Bacteriol.">
        <title>Genome sequence of Salinisphaera shabanensis, a gammaproteobacterium from the harsh, variable environment of the brine-seawater interface of the Shaban Deep in the Red Sea.</title>
        <authorList>
            <person name="Antunes A."/>
            <person name="Alam I."/>
            <person name="Bajic V.B."/>
            <person name="Stingl U."/>
        </authorList>
    </citation>
    <scope>NUCLEOTIDE SEQUENCE [LARGE SCALE GENOMIC DNA]</scope>
    <source>
        <strain evidence="17 18">E1L3A</strain>
    </source>
</reference>
<evidence type="ECO:0000256" key="9">
    <source>
        <dbReference type="ARBA" id="ARBA00022741"/>
    </source>
</evidence>
<name>U2EI96_9GAMM</name>
<dbReference type="UniPathway" id="UPA00241">
    <property type="reaction ID" value="UER00352"/>
</dbReference>
<keyword evidence="10 16" id="KW-0418">Kinase</keyword>
<dbReference type="Pfam" id="PF03309">
    <property type="entry name" value="Pan_kinase"/>
    <property type="match status" value="1"/>
</dbReference>
<evidence type="ECO:0000256" key="4">
    <source>
        <dbReference type="ARBA" id="ARBA00005225"/>
    </source>
</evidence>
<accession>U2EI96</accession>
<comment type="pathway">
    <text evidence="4 16">Cofactor biosynthesis; coenzyme A biosynthesis; CoA from (R)-pantothenate: step 1/5.</text>
</comment>
<dbReference type="Proteomes" id="UP000006242">
    <property type="component" value="Unassembled WGS sequence"/>
</dbReference>
<comment type="subcellular location">
    <subcellularLocation>
        <location evidence="3 16">Cytoplasm</location>
    </subcellularLocation>
</comment>
<evidence type="ECO:0000313" key="18">
    <source>
        <dbReference type="Proteomes" id="UP000006242"/>
    </source>
</evidence>
<keyword evidence="7 16" id="KW-0963">Cytoplasm</keyword>
<dbReference type="CDD" id="cd24015">
    <property type="entry name" value="ASKHA_NBD_PanK-III"/>
    <property type="match status" value="1"/>
</dbReference>
<evidence type="ECO:0000256" key="2">
    <source>
        <dbReference type="ARBA" id="ARBA00001958"/>
    </source>
</evidence>
<feature type="active site" description="Proton acceptor" evidence="16">
    <location>
        <position position="98"/>
    </location>
</feature>
<feature type="binding site" evidence="16">
    <location>
        <begin position="6"/>
        <end position="13"/>
    </location>
    <ligand>
        <name>ATP</name>
        <dbReference type="ChEBI" id="CHEBI:30616"/>
    </ligand>
</feature>
<comment type="function">
    <text evidence="16">Catalyzes the phosphorylation of pantothenate (Pan), the first step in CoA biosynthesis.</text>
</comment>
<feature type="binding site" evidence="16">
    <location>
        <position position="118"/>
    </location>
    <ligand>
        <name>K(+)</name>
        <dbReference type="ChEBI" id="CHEBI:29103"/>
    </ligand>
</feature>
<evidence type="ECO:0000313" key="17">
    <source>
        <dbReference type="EMBL" id="ERJ18067.1"/>
    </source>
</evidence>
<keyword evidence="13 16" id="KW-0173">Coenzyme A biosynthesis</keyword>
<evidence type="ECO:0000256" key="15">
    <source>
        <dbReference type="ARBA" id="ARBA00040883"/>
    </source>
</evidence>
<dbReference type="GO" id="GO:0005524">
    <property type="term" value="F:ATP binding"/>
    <property type="evidence" value="ECO:0007669"/>
    <property type="project" value="UniProtKB-UniRule"/>
</dbReference>
<comment type="subunit">
    <text evidence="5 16">Homodimer.</text>
</comment>
<proteinExistence type="inferred from homology"/>
<evidence type="ECO:0000256" key="8">
    <source>
        <dbReference type="ARBA" id="ARBA00022679"/>
    </source>
</evidence>
<comment type="cofactor">
    <cofactor evidence="16">
        <name>NH4(+)</name>
        <dbReference type="ChEBI" id="CHEBI:28938"/>
    </cofactor>
    <cofactor evidence="16">
        <name>K(+)</name>
        <dbReference type="ChEBI" id="CHEBI:29103"/>
    </cofactor>
    <text evidence="16">A monovalent cation. Ammonium or potassium.</text>
</comment>
<dbReference type="EC" id="2.7.1.33" evidence="6 16"/>
<reference evidence="17 18" key="2">
    <citation type="journal article" date="2013" name="PLoS ONE">
        <title>INDIGO - INtegrated Data Warehouse of MIcrobial GenOmes with Examples from the Red Sea Extremophiles.</title>
        <authorList>
            <person name="Alam I."/>
            <person name="Antunes A."/>
            <person name="Kamau A.A."/>
            <person name="Ba Alawi W."/>
            <person name="Kalkatawi M."/>
            <person name="Stingl U."/>
            <person name="Bajic V.B."/>
        </authorList>
    </citation>
    <scope>NUCLEOTIDE SEQUENCE [LARGE SCALE GENOMIC DNA]</scope>
    <source>
        <strain evidence="17 18">E1L3A</strain>
    </source>
</reference>
<evidence type="ECO:0000256" key="11">
    <source>
        <dbReference type="ARBA" id="ARBA00022840"/>
    </source>
</evidence>
<dbReference type="AlphaFoldDB" id="U2EI96"/>
<dbReference type="InterPro" id="IPR043129">
    <property type="entry name" value="ATPase_NBD"/>
</dbReference>
<evidence type="ECO:0000256" key="12">
    <source>
        <dbReference type="ARBA" id="ARBA00022958"/>
    </source>
</evidence>
<keyword evidence="8 16" id="KW-0808">Transferase</keyword>
<keyword evidence="9 16" id="KW-0547">Nucleotide-binding</keyword>
<sequence>MNLLVDIGNTRCKWALARGTALIETGVVVRAGNADWLEALPRTSVEAVHVSSVAQPEALAHLREFAVRGGANLQAAVSSSRSGDLINAYDQPERLGVDRWMACIAARTAGRGSVLVADAGTALTLDFVDADGRHQGGLITPGVATMRGALRRQTQLRPARESAAPLWLARNTDAAIAAGTLRSAISLLDNAAVELSPDRLLLTGGGAPQLAEYLAQRWTLRPHLVLEGLAVHAQRQSSLPAG</sequence>
<dbReference type="GO" id="GO:0046872">
    <property type="term" value="F:metal ion binding"/>
    <property type="evidence" value="ECO:0007669"/>
    <property type="project" value="UniProtKB-KW"/>
</dbReference>
<evidence type="ECO:0000256" key="14">
    <source>
        <dbReference type="ARBA" id="ARBA00038036"/>
    </source>
</evidence>
<dbReference type="PANTHER" id="PTHR34265">
    <property type="entry name" value="TYPE III PANTOTHENATE KINASE"/>
    <property type="match status" value="1"/>
</dbReference>
<organism evidence="17 18">
    <name type="scientific">Salinisphaera shabanensis E1L3A</name>
    <dbReference type="NCBI Taxonomy" id="1033802"/>
    <lineage>
        <taxon>Bacteria</taxon>
        <taxon>Pseudomonadati</taxon>
        <taxon>Pseudomonadota</taxon>
        <taxon>Gammaproteobacteria</taxon>
        <taxon>Salinisphaerales</taxon>
        <taxon>Salinisphaeraceae</taxon>
        <taxon>Salinisphaera</taxon>
    </lineage>
</organism>
<dbReference type="eggNOG" id="COG1521">
    <property type="taxonomic scope" value="Bacteria"/>
</dbReference>
<keyword evidence="11 16" id="KW-0067">ATP-binding</keyword>
<protein>
    <recommendedName>
        <fullName evidence="15 16">Type III pantothenate kinase</fullName>
        <ecNumber evidence="6 16">2.7.1.33</ecNumber>
    </recommendedName>
    <alternativeName>
        <fullName evidence="16">PanK-III</fullName>
    </alternativeName>
    <alternativeName>
        <fullName evidence="16">Pantothenic acid kinase</fullName>
    </alternativeName>
</protein>
<dbReference type="PANTHER" id="PTHR34265:SF1">
    <property type="entry name" value="TYPE III PANTOTHENATE KINASE"/>
    <property type="match status" value="1"/>
</dbReference>
<dbReference type="GO" id="GO:0015937">
    <property type="term" value="P:coenzyme A biosynthetic process"/>
    <property type="evidence" value="ECO:0007669"/>
    <property type="project" value="UniProtKB-UniRule"/>
</dbReference>
<comment type="caution">
    <text evidence="17">The sequence shown here is derived from an EMBL/GenBank/DDBJ whole genome shotgun (WGS) entry which is preliminary data.</text>
</comment>
<dbReference type="STRING" id="1033802.SSPSH_003149"/>
<feature type="binding site" evidence="16">
    <location>
        <begin position="96"/>
        <end position="99"/>
    </location>
    <ligand>
        <name>substrate</name>
    </ligand>
</feature>
<dbReference type="Gene3D" id="3.30.420.40">
    <property type="match status" value="2"/>
</dbReference>
<evidence type="ECO:0000256" key="16">
    <source>
        <dbReference type="HAMAP-Rule" id="MF_01274"/>
    </source>
</evidence>
<evidence type="ECO:0000256" key="13">
    <source>
        <dbReference type="ARBA" id="ARBA00022993"/>
    </source>
</evidence>
<comment type="cofactor">
    <cofactor evidence="2">
        <name>K(+)</name>
        <dbReference type="ChEBI" id="CHEBI:29103"/>
    </cofactor>
</comment>
<dbReference type="GO" id="GO:0005737">
    <property type="term" value="C:cytoplasm"/>
    <property type="evidence" value="ECO:0007669"/>
    <property type="project" value="UniProtKB-SubCell"/>
</dbReference>
<evidence type="ECO:0000256" key="3">
    <source>
        <dbReference type="ARBA" id="ARBA00004496"/>
    </source>
</evidence>